<evidence type="ECO:0000313" key="4">
    <source>
        <dbReference type="Proteomes" id="UP000327085"/>
    </source>
</evidence>
<feature type="signal peptide" evidence="2">
    <location>
        <begin position="1"/>
        <end position="20"/>
    </location>
</feature>
<dbReference type="Gramene" id="VVA18524">
    <property type="protein sequence ID" value="VVA18524"/>
    <property type="gene ID" value="Prudul26B021435"/>
</dbReference>
<dbReference type="InParanoid" id="A0A5E4ES54"/>
<dbReference type="AlphaFoldDB" id="A0A5E4ES54"/>
<evidence type="ECO:0000256" key="2">
    <source>
        <dbReference type="SAM" id="SignalP"/>
    </source>
</evidence>
<feature type="region of interest" description="Disordered" evidence="1">
    <location>
        <begin position="40"/>
        <end position="80"/>
    </location>
</feature>
<sequence length="119" mass="12828">MAQMLCVLLILLAVSTCSSARLLNDQLHHLELPKAHNKHNVFLPENPSHEEAPHHLRPQQHVFPCHTDNTDQASSSHLPAAPRFGAAAAAKYGPLVLNLLPKGTNPPSGPSKGTNDLNT</sequence>
<protein>
    <submittedName>
        <fullName evidence="3">PREDICTED: glysoja_038315</fullName>
    </submittedName>
</protein>
<name>A0A5E4ES54_PRUDU</name>
<accession>A0A5E4ES54</accession>
<gene>
    <name evidence="3" type="ORF">ALMOND_2B021435</name>
</gene>
<dbReference type="Proteomes" id="UP000327085">
    <property type="component" value="Chromosome 2"/>
</dbReference>
<organism evidence="3 4">
    <name type="scientific">Prunus dulcis</name>
    <name type="common">Almond</name>
    <name type="synonym">Amygdalus dulcis</name>
    <dbReference type="NCBI Taxonomy" id="3755"/>
    <lineage>
        <taxon>Eukaryota</taxon>
        <taxon>Viridiplantae</taxon>
        <taxon>Streptophyta</taxon>
        <taxon>Embryophyta</taxon>
        <taxon>Tracheophyta</taxon>
        <taxon>Spermatophyta</taxon>
        <taxon>Magnoliopsida</taxon>
        <taxon>eudicotyledons</taxon>
        <taxon>Gunneridae</taxon>
        <taxon>Pentapetalae</taxon>
        <taxon>rosids</taxon>
        <taxon>fabids</taxon>
        <taxon>Rosales</taxon>
        <taxon>Rosaceae</taxon>
        <taxon>Amygdaloideae</taxon>
        <taxon>Amygdaleae</taxon>
        <taxon>Prunus</taxon>
    </lineage>
</organism>
<keyword evidence="2" id="KW-0732">Signal</keyword>
<feature type="region of interest" description="Disordered" evidence="1">
    <location>
        <begin position="98"/>
        <end position="119"/>
    </location>
</feature>
<evidence type="ECO:0000313" key="3">
    <source>
        <dbReference type="EMBL" id="VVA18524.1"/>
    </source>
</evidence>
<feature type="chain" id="PRO_5022955747" evidence="2">
    <location>
        <begin position="21"/>
        <end position="119"/>
    </location>
</feature>
<evidence type="ECO:0000256" key="1">
    <source>
        <dbReference type="SAM" id="MobiDB-lite"/>
    </source>
</evidence>
<proteinExistence type="predicted"/>
<dbReference type="EMBL" id="CABIKO010000030">
    <property type="protein sequence ID" value="VVA18524.1"/>
    <property type="molecule type" value="Genomic_DNA"/>
</dbReference>
<reference evidence="4" key="1">
    <citation type="journal article" date="2020" name="Plant J.">
        <title>Transposons played a major role in the diversification between the closely related almond and peach genomes: results from the almond genome sequence.</title>
        <authorList>
            <person name="Alioto T."/>
            <person name="Alexiou K.G."/>
            <person name="Bardil A."/>
            <person name="Barteri F."/>
            <person name="Castanera R."/>
            <person name="Cruz F."/>
            <person name="Dhingra A."/>
            <person name="Duval H."/>
            <person name="Fernandez I Marti A."/>
            <person name="Frias L."/>
            <person name="Galan B."/>
            <person name="Garcia J.L."/>
            <person name="Howad W."/>
            <person name="Gomez-Garrido J."/>
            <person name="Gut M."/>
            <person name="Julca I."/>
            <person name="Morata J."/>
            <person name="Puigdomenech P."/>
            <person name="Ribeca P."/>
            <person name="Rubio Cabetas M.J."/>
            <person name="Vlasova A."/>
            <person name="Wirthensohn M."/>
            <person name="Garcia-Mas J."/>
            <person name="Gabaldon T."/>
            <person name="Casacuberta J.M."/>
            <person name="Arus P."/>
        </authorList>
    </citation>
    <scope>NUCLEOTIDE SEQUENCE [LARGE SCALE GENOMIC DNA]</scope>
    <source>
        <strain evidence="4">cv. Texas</strain>
    </source>
</reference>
<dbReference type="OMA" id="CAHMRVA"/>